<protein>
    <submittedName>
        <fullName evidence="2">4-hydroxybenzoyl-CoA reductase</fullName>
    </submittedName>
</protein>
<keyword evidence="3" id="KW-1185">Reference proteome</keyword>
<proteinExistence type="predicted"/>
<dbReference type="InterPro" id="IPR010852">
    <property type="entry name" value="ABATE"/>
</dbReference>
<dbReference type="EMBL" id="CP042806">
    <property type="protein sequence ID" value="QEE26551.1"/>
    <property type="molecule type" value="Genomic_DNA"/>
</dbReference>
<dbReference type="InterPro" id="IPR023286">
    <property type="entry name" value="ABATE_dom_sf"/>
</dbReference>
<dbReference type="AlphaFoldDB" id="A0A5B9E7W3"/>
<dbReference type="SUPFAM" id="SSF160904">
    <property type="entry name" value="Jann2411-like"/>
    <property type="match status" value="1"/>
</dbReference>
<dbReference type="Pfam" id="PF07336">
    <property type="entry name" value="ABATE"/>
    <property type="match status" value="1"/>
</dbReference>
<dbReference type="Gene3D" id="1.10.3300.10">
    <property type="entry name" value="Jann2411-like domain"/>
    <property type="match status" value="1"/>
</dbReference>
<dbReference type="Pfam" id="PF11706">
    <property type="entry name" value="zf-CGNR"/>
    <property type="match status" value="1"/>
</dbReference>
<evidence type="ECO:0000313" key="2">
    <source>
        <dbReference type="EMBL" id="QEE26551.1"/>
    </source>
</evidence>
<feature type="domain" description="Zinc finger CGNR" evidence="1">
    <location>
        <begin position="151"/>
        <end position="193"/>
    </location>
</feature>
<accession>A0A5B9E7W3</accession>
<organism evidence="2 3">
    <name type="scientific">Terriglobus albidus</name>
    <dbReference type="NCBI Taxonomy" id="1592106"/>
    <lineage>
        <taxon>Bacteria</taxon>
        <taxon>Pseudomonadati</taxon>
        <taxon>Acidobacteriota</taxon>
        <taxon>Terriglobia</taxon>
        <taxon>Terriglobales</taxon>
        <taxon>Acidobacteriaceae</taxon>
        <taxon>Terriglobus</taxon>
    </lineage>
</organism>
<evidence type="ECO:0000313" key="3">
    <source>
        <dbReference type="Proteomes" id="UP000321820"/>
    </source>
</evidence>
<dbReference type="Proteomes" id="UP000321820">
    <property type="component" value="Chromosome"/>
</dbReference>
<evidence type="ECO:0000259" key="1">
    <source>
        <dbReference type="Pfam" id="PF11706"/>
    </source>
</evidence>
<gene>
    <name evidence="2" type="ORF">FTW19_00120</name>
</gene>
<dbReference type="KEGG" id="talb:FTW19_00120"/>
<dbReference type="InterPro" id="IPR021005">
    <property type="entry name" value="Znf_CGNR"/>
</dbReference>
<dbReference type="PANTHER" id="PTHR35525">
    <property type="entry name" value="BLL6575 PROTEIN"/>
    <property type="match status" value="1"/>
</dbReference>
<dbReference type="RefSeq" id="WP_147645689.1">
    <property type="nucleotide sequence ID" value="NZ_CP042806.1"/>
</dbReference>
<dbReference type="PANTHER" id="PTHR35525:SF3">
    <property type="entry name" value="BLL6575 PROTEIN"/>
    <property type="match status" value="1"/>
</dbReference>
<dbReference type="OrthoDB" id="123307at2"/>
<name>A0A5B9E7W3_9BACT</name>
<reference evidence="2 3" key="1">
    <citation type="submission" date="2019-08" db="EMBL/GenBank/DDBJ databases">
        <title>Complete genome sequence of Terriglobus albidus strain ORNL.</title>
        <authorList>
            <person name="Podar M."/>
        </authorList>
    </citation>
    <scope>NUCLEOTIDE SEQUENCE [LARGE SCALE GENOMIC DNA]</scope>
    <source>
        <strain evidence="2 3">ORNL</strain>
    </source>
</reference>
<sequence>MRLEQPAADDLYSFRFRGGCPCLNLVATVGWRSASKPVERLRSTSDLADWLIAVQLVTVRPKVMPDELTSARRLREAVYRLVMATMKHRLPNPNDIALINRWSRIPQPVPTLKLGDGLLHLQEKTPQPTRAALSVIARDAVLLLGSKRILRVKECARPDCTLLFVDASRSGRRRWCSMDACGNRAKTVDYRRRLKGREVPTKTPA</sequence>